<dbReference type="InterPro" id="IPR040397">
    <property type="entry name" value="SWAP"/>
</dbReference>
<feature type="compositionally biased region" description="Polar residues" evidence="7">
    <location>
        <begin position="565"/>
        <end position="574"/>
    </location>
</feature>
<organism evidence="9 10">
    <name type="scientific">Lymnaea stagnalis</name>
    <name type="common">Great pond snail</name>
    <name type="synonym">Helix stagnalis</name>
    <dbReference type="NCBI Taxonomy" id="6523"/>
    <lineage>
        <taxon>Eukaryota</taxon>
        <taxon>Metazoa</taxon>
        <taxon>Spiralia</taxon>
        <taxon>Lophotrochozoa</taxon>
        <taxon>Mollusca</taxon>
        <taxon>Gastropoda</taxon>
        <taxon>Heterobranchia</taxon>
        <taxon>Euthyneura</taxon>
        <taxon>Panpulmonata</taxon>
        <taxon>Hygrophila</taxon>
        <taxon>Lymnaeoidea</taxon>
        <taxon>Lymnaeidae</taxon>
        <taxon>Lymnaea</taxon>
    </lineage>
</organism>
<feature type="compositionally biased region" description="Polar residues" evidence="7">
    <location>
        <begin position="317"/>
        <end position="335"/>
    </location>
</feature>
<dbReference type="InterPro" id="IPR000061">
    <property type="entry name" value="Surp"/>
</dbReference>
<protein>
    <recommendedName>
        <fullName evidence="8">SURP motif domain-containing protein</fullName>
    </recommendedName>
</protein>
<feature type="compositionally biased region" description="Polar residues" evidence="7">
    <location>
        <begin position="518"/>
        <end position="527"/>
    </location>
</feature>
<dbReference type="InterPro" id="IPR035967">
    <property type="entry name" value="SWAP/Surp_sf"/>
</dbReference>
<feature type="compositionally biased region" description="Basic residues" evidence="7">
    <location>
        <begin position="678"/>
        <end position="688"/>
    </location>
</feature>
<gene>
    <name evidence="9" type="ORF">GSLYS_00016543001</name>
</gene>
<dbReference type="Proteomes" id="UP001497497">
    <property type="component" value="Unassembled WGS sequence"/>
</dbReference>
<evidence type="ECO:0000256" key="5">
    <source>
        <dbReference type="ARBA" id="ARBA00023163"/>
    </source>
</evidence>
<evidence type="ECO:0000259" key="8">
    <source>
        <dbReference type="PROSITE" id="PS50128"/>
    </source>
</evidence>
<feature type="compositionally biased region" description="Basic and acidic residues" evidence="7">
    <location>
        <begin position="426"/>
        <end position="435"/>
    </location>
</feature>
<evidence type="ECO:0000313" key="9">
    <source>
        <dbReference type="EMBL" id="CAL1543009.1"/>
    </source>
</evidence>
<comment type="caution">
    <text evidence="9">The sequence shown here is derived from an EMBL/GenBank/DDBJ whole genome shotgun (WGS) entry which is preliminary data.</text>
</comment>
<dbReference type="GO" id="GO:0000395">
    <property type="term" value="P:mRNA 5'-splice site recognition"/>
    <property type="evidence" value="ECO:0007669"/>
    <property type="project" value="TreeGrafter"/>
</dbReference>
<feature type="compositionally biased region" description="Basic and acidic residues" evidence="7">
    <location>
        <begin position="720"/>
        <end position="736"/>
    </location>
</feature>
<evidence type="ECO:0000256" key="4">
    <source>
        <dbReference type="ARBA" id="ARBA00023015"/>
    </source>
</evidence>
<evidence type="ECO:0000256" key="1">
    <source>
        <dbReference type="ARBA" id="ARBA00022664"/>
    </source>
</evidence>
<accession>A0AAV2I877</accession>
<feature type="compositionally biased region" description="Basic and acidic residues" evidence="7">
    <location>
        <begin position="801"/>
        <end position="811"/>
    </location>
</feature>
<name>A0AAV2I877_LYMST</name>
<keyword evidence="1" id="KW-0507">mRNA processing</keyword>
<keyword evidence="2" id="KW-0677">Repeat</keyword>
<feature type="domain" description="SURP motif" evidence="8">
    <location>
        <begin position="452"/>
        <end position="492"/>
    </location>
</feature>
<keyword evidence="10" id="KW-1185">Reference proteome</keyword>
<feature type="compositionally biased region" description="Polar residues" evidence="7">
    <location>
        <begin position="893"/>
        <end position="908"/>
    </location>
</feature>
<keyword evidence="3" id="KW-0694">RNA-binding</keyword>
<keyword evidence="6" id="KW-0508">mRNA splicing</keyword>
<dbReference type="Pfam" id="PF01805">
    <property type="entry name" value="Surp"/>
    <property type="match status" value="2"/>
</dbReference>
<evidence type="ECO:0000256" key="6">
    <source>
        <dbReference type="ARBA" id="ARBA00023187"/>
    </source>
</evidence>
<feature type="compositionally biased region" description="Pro residues" evidence="7">
    <location>
        <begin position="274"/>
        <end position="283"/>
    </location>
</feature>
<reference evidence="9 10" key="1">
    <citation type="submission" date="2024-04" db="EMBL/GenBank/DDBJ databases">
        <authorList>
            <consortium name="Genoscope - CEA"/>
            <person name="William W."/>
        </authorList>
    </citation>
    <scope>NUCLEOTIDE SEQUENCE [LARGE SCALE GENOMIC DNA]</scope>
</reference>
<evidence type="ECO:0000256" key="3">
    <source>
        <dbReference type="ARBA" id="ARBA00022884"/>
    </source>
</evidence>
<dbReference type="PROSITE" id="PS50128">
    <property type="entry name" value="SURP"/>
    <property type="match status" value="2"/>
</dbReference>
<dbReference type="PANTHER" id="PTHR13161:SF15">
    <property type="entry name" value="SPLICING FACTOR, SUPPRESSOR OF WHITE-APRICOT HOMOLOG"/>
    <property type="match status" value="1"/>
</dbReference>
<feature type="region of interest" description="Disordered" evidence="7">
    <location>
        <begin position="663"/>
        <end position="851"/>
    </location>
</feature>
<evidence type="ECO:0000256" key="2">
    <source>
        <dbReference type="ARBA" id="ARBA00022737"/>
    </source>
</evidence>
<evidence type="ECO:0000313" key="10">
    <source>
        <dbReference type="Proteomes" id="UP001497497"/>
    </source>
</evidence>
<feature type="region of interest" description="Disordered" evidence="7">
    <location>
        <begin position="509"/>
        <end position="615"/>
    </location>
</feature>
<dbReference type="Gene3D" id="1.10.10.790">
    <property type="entry name" value="Surp module"/>
    <property type="match status" value="2"/>
</dbReference>
<feature type="compositionally biased region" description="Basic and acidic residues" evidence="7">
    <location>
        <begin position="763"/>
        <end position="774"/>
    </location>
</feature>
<dbReference type="SMART" id="SM01141">
    <property type="entry name" value="DRY_EERY"/>
    <property type="match status" value="1"/>
</dbReference>
<keyword evidence="4" id="KW-0805">Transcription regulation</keyword>
<feature type="compositionally biased region" description="Low complexity" evidence="7">
    <location>
        <begin position="909"/>
        <end position="926"/>
    </location>
</feature>
<evidence type="ECO:0000256" key="7">
    <source>
        <dbReference type="SAM" id="MobiDB-lite"/>
    </source>
</evidence>
<feature type="compositionally biased region" description="Low complexity" evidence="7">
    <location>
        <begin position="399"/>
        <end position="416"/>
    </location>
</feature>
<dbReference type="AlphaFoldDB" id="A0AAV2I877"/>
<dbReference type="Pfam" id="PF09750">
    <property type="entry name" value="DRY_EERY"/>
    <property type="match status" value="1"/>
</dbReference>
<keyword evidence="5" id="KW-0804">Transcription</keyword>
<feature type="region of interest" description="Disordered" evidence="7">
    <location>
        <begin position="317"/>
        <end position="353"/>
    </location>
</feature>
<dbReference type="EMBL" id="CAXITT010000519">
    <property type="protein sequence ID" value="CAL1543009.1"/>
    <property type="molecule type" value="Genomic_DNA"/>
</dbReference>
<feature type="region of interest" description="Disordered" evidence="7">
    <location>
        <begin position="884"/>
        <end position="930"/>
    </location>
</feature>
<dbReference type="SUPFAM" id="SSF109905">
    <property type="entry name" value="Surp module (SWAP domain)"/>
    <property type="match status" value="2"/>
</dbReference>
<feature type="compositionally biased region" description="Basic and acidic residues" evidence="7">
    <location>
        <begin position="252"/>
        <end position="262"/>
    </location>
</feature>
<dbReference type="GO" id="GO:0003723">
    <property type="term" value="F:RNA binding"/>
    <property type="evidence" value="ECO:0007669"/>
    <property type="project" value="UniProtKB-KW"/>
</dbReference>
<feature type="compositionally biased region" description="Basic residues" evidence="7">
    <location>
        <begin position="737"/>
        <end position="762"/>
    </location>
</feature>
<feature type="domain" description="SURP motif" evidence="8">
    <location>
        <begin position="189"/>
        <end position="231"/>
    </location>
</feature>
<sequence length="955" mass="109104">MAASLWWDEPETSKKNDQQSSNDDLLVFGYACKLFRDDEKAKDIDNGKLLIPWMGDERLMIDRYDGRGHLYDLATHDSENVENKNPVFSEEEEAIEKACEDERYLELHTDLREAQIYEEEEWKRYYLSLQEGYKAVGFSYDEQYGDGQGDDTLTETMKEEDDELPFVPPEELQLPPDLQIPKCRKHNARIEKTASFIAQHGIQMEIMLKTKQAGNSQFDFLHFENELNPYYKHMVSMIKSGKYKPLDDEEEDTKKDDDDSHSYLHPSLSSATQLPPPPPPPSKPIELPKVSIHDTPYGALIKSIRQNTETSRLASLSMQNQTNYSSHSTDYQSYQMPFYDNPPPPGTEPVTLPIVSSLNGQAFVDQLYSQPLPPGTEDNDGVPYQPQERSKTRRRRSSSSDSSSSTSSSSSSSSSHSSRKKRKSSKHTESNRPMRIEGPSLIVPPPPEVQPIVDRMAMYVAKNGTEFEIVVMSRKDPRFQFLNEYHAHYPYYKLKKERYIQELGKQITETETLEDKSSQNLQRSVSFSIKPRPKDQEGSQQPGKPWLFEYDSSEGEEERQREQMSDNQSGSVTPTAKVCQDEDSQKEMEEKLKDKLASAVKERISQTHKEKQLQMERKKKAAMFLNLIKSSQPQVPAVAGDDSASLYVGEALPEPVVYEYDNQPVPQFLSSKTERSRSSKGKKRRRRSPTPPSAYNLERRSPTRPSPSRWMGRPSPWSSMRDRTPPWQRRNRDIAVRRSRSRSPHRKDDKRKRRKRSKSKSPLRREKSREQSRHVKDKPKHKSKDKDKDNKKKEKTRHKDRSKERDTKSETVKSSGKAAASDVESNSSDIEVLEKSPTQPKSFIEDQLPLSNGNKSAIVFDPLASNARAIEKLMSIKALSKIESADDIEGLASRTTSQGNSPATMANNSRSSTPSRSSTDTSAATSVDLMSKVRAMLKKSRELIRKEEGFSLDDT</sequence>
<dbReference type="SMART" id="SM00648">
    <property type="entry name" value="SWAP"/>
    <property type="match status" value="2"/>
</dbReference>
<feature type="region of interest" description="Disordered" evidence="7">
    <location>
        <begin position="368"/>
        <end position="448"/>
    </location>
</feature>
<feature type="region of interest" description="Disordered" evidence="7">
    <location>
        <begin position="243"/>
        <end position="289"/>
    </location>
</feature>
<dbReference type="PANTHER" id="PTHR13161">
    <property type="entry name" value="SPLICING FACTOR SUPPRESSOR OF WHITE APRICOT"/>
    <property type="match status" value="1"/>
</dbReference>
<feature type="compositionally biased region" description="Basic and acidic residues" evidence="7">
    <location>
        <begin position="579"/>
        <end position="615"/>
    </location>
</feature>
<dbReference type="InterPro" id="IPR019147">
    <property type="entry name" value="SWAP_N_domain"/>
</dbReference>
<feature type="region of interest" description="Disordered" evidence="7">
    <location>
        <begin position="1"/>
        <end position="20"/>
    </location>
</feature>
<proteinExistence type="predicted"/>